<keyword evidence="1" id="KW-0812">Transmembrane</keyword>
<evidence type="ECO:0000313" key="2">
    <source>
        <dbReference type="EMBL" id="HIY59351.1"/>
    </source>
</evidence>
<evidence type="ECO:0000256" key="1">
    <source>
        <dbReference type="SAM" id="Phobius"/>
    </source>
</evidence>
<comment type="caution">
    <text evidence="2">The sequence shown here is derived from an EMBL/GenBank/DDBJ whole genome shotgun (WGS) entry which is preliminary data.</text>
</comment>
<proteinExistence type="predicted"/>
<accession>A0A9D2C6G4</accession>
<gene>
    <name evidence="2" type="ORF">H9831_01510</name>
</gene>
<dbReference type="Proteomes" id="UP000824007">
    <property type="component" value="Unassembled WGS sequence"/>
</dbReference>
<organism evidence="2 3">
    <name type="scientific">Candidatus Eisenbergiella pullistercoris</name>
    <dbReference type="NCBI Taxonomy" id="2838555"/>
    <lineage>
        <taxon>Bacteria</taxon>
        <taxon>Bacillati</taxon>
        <taxon>Bacillota</taxon>
        <taxon>Clostridia</taxon>
        <taxon>Lachnospirales</taxon>
        <taxon>Lachnospiraceae</taxon>
        <taxon>Eisenbergiella</taxon>
    </lineage>
</organism>
<reference evidence="2" key="2">
    <citation type="submission" date="2021-04" db="EMBL/GenBank/DDBJ databases">
        <authorList>
            <person name="Gilroy R."/>
        </authorList>
    </citation>
    <scope>NUCLEOTIDE SEQUENCE</scope>
    <source>
        <strain evidence="2">ChiSxjej3B15-24422</strain>
    </source>
</reference>
<sequence>MKKIKSIYMIFVFFFIMIIVSFLLLYHYSAVSLQSSLMRVARIQMDYAENLLEQKSNEIEIEADGILNSNDFRELQLMAMEEYDPYEYVMGVKDIKEYLNRR</sequence>
<keyword evidence="1" id="KW-0472">Membrane</keyword>
<feature type="non-terminal residue" evidence="2">
    <location>
        <position position="102"/>
    </location>
</feature>
<feature type="transmembrane region" description="Helical" evidence="1">
    <location>
        <begin position="7"/>
        <end position="28"/>
    </location>
</feature>
<name>A0A9D2C6G4_9FIRM</name>
<keyword evidence="1" id="KW-1133">Transmembrane helix</keyword>
<evidence type="ECO:0000313" key="3">
    <source>
        <dbReference type="Proteomes" id="UP000824007"/>
    </source>
</evidence>
<protein>
    <submittedName>
        <fullName evidence="2">Uncharacterized protein</fullName>
    </submittedName>
</protein>
<dbReference type="AlphaFoldDB" id="A0A9D2C6G4"/>
<dbReference type="EMBL" id="DXDD01000019">
    <property type="protein sequence ID" value="HIY59351.1"/>
    <property type="molecule type" value="Genomic_DNA"/>
</dbReference>
<reference evidence="2" key="1">
    <citation type="journal article" date="2021" name="PeerJ">
        <title>Extensive microbial diversity within the chicken gut microbiome revealed by metagenomics and culture.</title>
        <authorList>
            <person name="Gilroy R."/>
            <person name="Ravi A."/>
            <person name="Getino M."/>
            <person name="Pursley I."/>
            <person name="Horton D.L."/>
            <person name="Alikhan N.F."/>
            <person name="Baker D."/>
            <person name="Gharbi K."/>
            <person name="Hall N."/>
            <person name="Watson M."/>
            <person name="Adriaenssens E.M."/>
            <person name="Foster-Nyarko E."/>
            <person name="Jarju S."/>
            <person name="Secka A."/>
            <person name="Antonio M."/>
            <person name="Oren A."/>
            <person name="Chaudhuri R.R."/>
            <person name="La Ragione R."/>
            <person name="Hildebrand F."/>
            <person name="Pallen M.J."/>
        </authorList>
    </citation>
    <scope>NUCLEOTIDE SEQUENCE</scope>
    <source>
        <strain evidence="2">ChiSxjej3B15-24422</strain>
    </source>
</reference>